<dbReference type="InterPro" id="IPR036365">
    <property type="entry name" value="PGBD-like_sf"/>
</dbReference>
<dbReference type="InterPro" id="IPR018392">
    <property type="entry name" value="LysM"/>
</dbReference>
<dbReference type="PANTHER" id="PTHR11705">
    <property type="entry name" value="PROTEASE FAMILY M14 CARBOXYPEPTIDASE A,B"/>
    <property type="match status" value="1"/>
</dbReference>
<evidence type="ECO:0000256" key="6">
    <source>
        <dbReference type="ARBA" id="ARBA00023049"/>
    </source>
</evidence>
<dbReference type="CDD" id="cd00118">
    <property type="entry name" value="LysM"/>
    <property type="match status" value="1"/>
</dbReference>
<comment type="caution">
    <text evidence="10">The sequence shown here is derived from an EMBL/GenBank/DDBJ whole genome shotgun (WGS) entry which is preliminary data.</text>
</comment>
<evidence type="ECO:0000256" key="2">
    <source>
        <dbReference type="ARBA" id="ARBA00005988"/>
    </source>
</evidence>
<evidence type="ECO:0000256" key="1">
    <source>
        <dbReference type="ARBA" id="ARBA00001947"/>
    </source>
</evidence>
<dbReference type="GO" id="GO:0006508">
    <property type="term" value="P:proteolysis"/>
    <property type="evidence" value="ECO:0007669"/>
    <property type="project" value="UniProtKB-KW"/>
</dbReference>
<proteinExistence type="inferred from homology"/>
<gene>
    <name evidence="10" type="ORF">BD821_1033</name>
</gene>
<dbReference type="InterPro" id="IPR036779">
    <property type="entry name" value="LysM_dom_sf"/>
</dbReference>
<dbReference type="InterPro" id="IPR036366">
    <property type="entry name" value="PGBDSf"/>
</dbReference>
<evidence type="ECO:0000259" key="9">
    <source>
        <dbReference type="PROSITE" id="PS52035"/>
    </source>
</evidence>
<evidence type="ECO:0000256" key="5">
    <source>
        <dbReference type="ARBA" id="ARBA00022833"/>
    </source>
</evidence>
<evidence type="ECO:0000256" key="3">
    <source>
        <dbReference type="ARBA" id="ARBA00022670"/>
    </source>
</evidence>
<dbReference type="Pfam" id="PF00246">
    <property type="entry name" value="Peptidase_M14"/>
    <property type="match status" value="1"/>
</dbReference>
<accession>A0A2S6FZJ5</accession>
<dbReference type="SUPFAM" id="SSF54106">
    <property type="entry name" value="LysM domain"/>
    <property type="match status" value="1"/>
</dbReference>
<dbReference type="SUPFAM" id="SSF53187">
    <property type="entry name" value="Zn-dependent exopeptidases"/>
    <property type="match status" value="1"/>
</dbReference>
<dbReference type="PROSITE" id="PS51782">
    <property type="entry name" value="LYSM"/>
    <property type="match status" value="1"/>
</dbReference>
<reference evidence="10 11" key="1">
    <citation type="submission" date="2018-02" db="EMBL/GenBank/DDBJ databases">
        <title>Genomic Encyclopedia of Archaeal and Bacterial Type Strains, Phase II (KMG-II): from individual species to whole genera.</title>
        <authorList>
            <person name="Goeker M."/>
        </authorList>
    </citation>
    <scope>NUCLEOTIDE SEQUENCE [LARGE SCALE GENOMIC DNA]</scope>
    <source>
        <strain evidence="10 11">DSM 15099</strain>
    </source>
</reference>
<feature type="active site" description="Proton donor/acceptor" evidence="7">
    <location>
        <position position="393"/>
    </location>
</feature>
<keyword evidence="4" id="KW-0378">Hydrolase</keyword>
<dbReference type="InterPro" id="IPR034274">
    <property type="entry name" value="ENP1_M14_CPD"/>
</dbReference>
<dbReference type="GO" id="GO:0005615">
    <property type="term" value="C:extracellular space"/>
    <property type="evidence" value="ECO:0007669"/>
    <property type="project" value="TreeGrafter"/>
</dbReference>
<name>A0A2S6FZJ5_9CLOT</name>
<dbReference type="EMBL" id="PTIS01000003">
    <property type="protein sequence ID" value="PPK48883.1"/>
    <property type="molecule type" value="Genomic_DNA"/>
</dbReference>
<dbReference type="Pfam" id="PF01471">
    <property type="entry name" value="PG_binding_1"/>
    <property type="match status" value="1"/>
</dbReference>
<keyword evidence="5" id="KW-0862">Zinc</keyword>
<evidence type="ECO:0000259" key="8">
    <source>
        <dbReference type="PROSITE" id="PS51782"/>
    </source>
</evidence>
<organism evidence="10 11">
    <name type="scientific">Clostridium algidicarnis DSM 15099</name>
    <dbReference type="NCBI Taxonomy" id="1121295"/>
    <lineage>
        <taxon>Bacteria</taxon>
        <taxon>Bacillati</taxon>
        <taxon>Bacillota</taxon>
        <taxon>Clostridia</taxon>
        <taxon>Eubacteriales</taxon>
        <taxon>Clostridiaceae</taxon>
        <taxon>Clostridium</taxon>
    </lineage>
</organism>
<feature type="domain" description="Peptidase M14" evidence="9">
    <location>
        <begin position="128"/>
        <end position="421"/>
    </location>
</feature>
<comment type="similarity">
    <text evidence="2 7">Belongs to the peptidase M14 family.</text>
</comment>
<keyword evidence="6" id="KW-0482">Metalloprotease</keyword>
<comment type="cofactor">
    <cofactor evidence="1">
        <name>Zn(2+)</name>
        <dbReference type="ChEBI" id="CHEBI:29105"/>
    </cofactor>
</comment>
<dbReference type="SMART" id="SM00257">
    <property type="entry name" value="LysM"/>
    <property type="match status" value="1"/>
</dbReference>
<dbReference type="PANTHER" id="PTHR11705:SF143">
    <property type="entry name" value="SLL0236 PROTEIN"/>
    <property type="match status" value="1"/>
</dbReference>
<dbReference type="PROSITE" id="PS52035">
    <property type="entry name" value="PEPTIDASE_M14"/>
    <property type="match status" value="1"/>
</dbReference>
<dbReference type="CDD" id="cd06229">
    <property type="entry name" value="M14_Endopeptidase_I"/>
    <property type="match status" value="1"/>
</dbReference>
<dbReference type="GO" id="GO:0008270">
    <property type="term" value="F:zinc ion binding"/>
    <property type="evidence" value="ECO:0007669"/>
    <property type="project" value="InterPro"/>
</dbReference>
<keyword evidence="3" id="KW-0645">Protease</keyword>
<evidence type="ECO:0000256" key="4">
    <source>
        <dbReference type="ARBA" id="ARBA00022801"/>
    </source>
</evidence>
<dbReference type="Gene3D" id="3.10.350.10">
    <property type="entry name" value="LysM domain"/>
    <property type="match status" value="1"/>
</dbReference>
<dbReference type="Proteomes" id="UP000239863">
    <property type="component" value="Unassembled WGS sequence"/>
</dbReference>
<dbReference type="Gene3D" id="1.10.101.10">
    <property type="entry name" value="PGBD-like superfamily/PGBD"/>
    <property type="match status" value="1"/>
</dbReference>
<dbReference type="OrthoDB" id="9811296at2"/>
<dbReference type="AlphaFoldDB" id="A0A2S6FZJ5"/>
<protein>
    <submittedName>
        <fullName evidence="10">G-D-glutamyl-meso-diaminopimelate peptidase</fullName>
    </submittedName>
</protein>
<dbReference type="InterPro" id="IPR000834">
    <property type="entry name" value="Peptidase_M14"/>
</dbReference>
<dbReference type="SUPFAM" id="SSF47090">
    <property type="entry name" value="PGBD-like"/>
    <property type="match status" value="1"/>
</dbReference>
<feature type="domain" description="LysM" evidence="8">
    <location>
        <begin position="73"/>
        <end position="117"/>
    </location>
</feature>
<evidence type="ECO:0000256" key="7">
    <source>
        <dbReference type="PROSITE-ProRule" id="PRU01379"/>
    </source>
</evidence>
<dbReference type="Pfam" id="PF01476">
    <property type="entry name" value="LysM"/>
    <property type="match status" value="1"/>
</dbReference>
<dbReference type="GO" id="GO:0004181">
    <property type="term" value="F:metallocarboxypeptidase activity"/>
    <property type="evidence" value="ECO:0007669"/>
    <property type="project" value="InterPro"/>
</dbReference>
<evidence type="ECO:0000313" key="10">
    <source>
        <dbReference type="EMBL" id="PPK48883.1"/>
    </source>
</evidence>
<dbReference type="STRING" id="37659.GCA_000703125_01939"/>
<evidence type="ECO:0000313" key="11">
    <source>
        <dbReference type="Proteomes" id="UP000239863"/>
    </source>
</evidence>
<dbReference type="InterPro" id="IPR002477">
    <property type="entry name" value="Peptidoglycan-bd-like"/>
</dbReference>
<sequence>MEVLKTGSKGSDVMKIQAVLKKIGYTTGSLDGIFGNDTKNAVIGFQQNNGLTADGIIGEETCKILNKFLLGYEDYILRPGDNIYDIARTHYTTMNKIVTANPKIDVNNLTIGESIVVPFGIDVVDTNIDYTYEIMERDMVGLKARYPFIERGILGKSVLEKNLYYIKLGNGPNEVFYNAAHHSLEWITSTLLMKFIEDFSKAYSEDGIINGYRIKDIFNKSTIYIVPMVNPDGVDLVIDGLKRDNPYYSRLIQWNKGSSDFSKDWQANIRGVDLNHNYDASWALSKQAEVVYGIYGPGPTRYSGPYPESEPETKSLADFTRAHNFRLVIAYHTQGEVIYWKYLNIIPNDSRKIAEIFSKASGYILSETTGIVSYAGYKDWFIERFVRPGYTIEVGKGKNPLPISQFDKIYRDNIEVLLLGAIV</sequence>
<dbReference type="RefSeq" id="WP_104409314.1">
    <property type="nucleotide sequence ID" value="NZ_PTIS01000003.1"/>
</dbReference>
<dbReference type="SMART" id="SM00631">
    <property type="entry name" value="Zn_pept"/>
    <property type="match status" value="1"/>
</dbReference>
<dbReference type="Gene3D" id="3.40.630.10">
    <property type="entry name" value="Zn peptidases"/>
    <property type="match status" value="1"/>
</dbReference>